<sequence length="371" mass="38305">MKTRTRFTVLYGAAFLICGAGLLALVFALSGGDLADTQPAPGQGTASPEDQVAALQRQLAELDDLHSRQILTACLSAFALMVVVSLLVGRVLAKRVLRPLRRITAVTRGITAEHLDRRLALPGPRDEVTDLADTVDDLLGRLEASFAAQRRFAADASHELRTPLATMRATVDVAAAKPAAPASVTALAERLRPQLDQVDRLLDGLLALARAQHGAVAADDTVDLAAVAAAAIEARADDIATARLTVTTAAEPGSRVRGDTALLARMVGNLIDNAVDHNGPDGAIAVATAPADGKVRLTVRSSGPVLDQAAVDDLVRPFHRLGADRTGSDRGSGLGLAIVHAVAAAHGGALTLTAAPEGGLTATVDLPEAPR</sequence>
<dbReference type="InterPro" id="IPR036890">
    <property type="entry name" value="HATPase_C_sf"/>
</dbReference>
<dbReference type="GO" id="GO:0005886">
    <property type="term" value="C:plasma membrane"/>
    <property type="evidence" value="ECO:0007669"/>
    <property type="project" value="UniProtKB-SubCell"/>
</dbReference>
<evidence type="ECO:0000256" key="2">
    <source>
        <dbReference type="ARBA" id="ARBA00004236"/>
    </source>
</evidence>
<dbReference type="InterPro" id="IPR003660">
    <property type="entry name" value="HAMP_dom"/>
</dbReference>
<dbReference type="InterPro" id="IPR036097">
    <property type="entry name" value="HisK_dim/P_sf"/>
</dbReference>
<dbReference type="InterPro" id="IPR003594">
    <property type="entry name" value="HATPase_dom"/>
</dbReference>
<evidence type="ECO:0000256" key="10">
    <source>
        <dbReference type="ARBA" id="ARBA00023136"/>
    </source>
</evidence>
<evidence type="ECO:0000256" key="4">
    <source>
        <dbReference type="ARBA" id="ARBA00022553"/>
    </source>
</evidence>
<dbReference type="PRINTS" id="PR00344">
    <property type="entry name" value="BCTRLSENSOR"/>
</dbReference>
<dbReference type="CDD" id="cd06225">
    <property type="entry name" value="HAMP"/>
    <property type="match status" value="1"/>
</dbReference>
<keyword evidence="4" id="KW-0597">Phosphoprotein</keyword>
<evidence type="ECO:0000259" key="13">
    <source>
        <dbReference type="PROSITE" id="PS50885"/>
    </source>
</evidence>
<accession>A0A2T0UFP0</accession>
<dbReference type="Pfam" id="PF00672">
    <property type="entry name" value="HAMP"/>
    <property type="match status" value="1"/>
</dbReference>
<comment type="subcellular location">
    <subcellularLocation>
        <location evidence="2">Cell membrane</location>
    </subcellularLocation>
</comment>
<dbReference type="PROSITE" id="PS50885">
    <property type="entry name" value="HAMP"/>
    <property type="match status" value="1"/>
</dbReference>
<feature type="transmembrane region" description="Helical" evidence="11">
    <location>
        <begin position="70"/>
        <end position="93"/>
    </location>
</feature>
<keyword evidence="6 11" id="KW-0812">Transmembrane</keyword>
<dbReference type="PANTHER" id="PTHR45436:SF5">
    <property type="entry name" value="SENSOR HISTIDINE KINASE TRCS"/>
    <property type="match status" value="1"/>
</dbReference>
<dbReference type="Pfam" id="PF02518">
    <property type="entry name" value="HATPase_c"/>
    <property type="match status" value="1"/>
</dbReference>
<dbReference type="CDD" id="cd00075">
    <property type="entry name" value="HATPase"/>
    <property type="match status" value="1"/>
</dbReference>
<dbReference type="SUPFAM" id="SSF55874">
    <property type="entry name" value="ATPase domain of HSP90 chaperone/DNA topoisomerase II/histidine kinase"/>
    <property type="match status" value="1"/>
</dbReference>
<keyword evidence="5" id="KW-0808">Transferase</keyword>
<keyword evidence="10 11" id="KW-0472">Membrane</keyword>
<dbReference type="EMBL" id="PVTJ01000008">
    <property type="protein sequence ID" value="PRY56771.1"/>
    <property type="molecule type" value="Genomic_DNA"/>
</dbReference>
<dbReference type="Gene3D" id="1.10.287.130">
    <property type="match status" value="1"/>
</dbReference>
<dbReference type="EC" id="2.7.13.3" evidence="3"/>
<evidence type="ECO:0000256" key="7">
    <source>
        <dbReference type="ARBA" id="ARBA00022777"/>
    </source>
</evidence>
<keyword evidence="7" id="KW-0418">Kinase</keyword>
<keyword evidence="9" id="KW-0902">Two-component regulatory system</keyword>
<dbReference type="InterPro" id="IPR005467">
    <property type="entry name" value="His_kinase_dom"/>
</dbReference>
<dbReference type="InterPro" id="IPR050428">
    <property type="entry name" value="TCS_sensor_his_kinase"/>
</dbReference>
<proteinExistence type="predicted"/>
<feature type="domain" description="HAMP" evidence="13">
    <location>
        <begin position="94"/>
        <end position="147"/>
    </location>
</feature>
<evidence type="ECO:0000313" key="15">
    <source>
        <dbReference type="Proteomes" id="UP000238176"/>
    </source>
</evidence>
<dbReference type="GO" id="GO:0000155">
    <property type="term" value="F:phosphorelay sensor kinase activity"/>
    <property type="evidence" value="ECO:0007669"/>
    <property type="project" value="InterPro"/>
</dbReference>
<evidence type="ECO:0000256" key="11">
    <source>
        <dbReference type="SAM" id="Phobius"/>
    </source>
</evidence>
<feature type="transmembrane region" description="Helical" evidence="11">
    <location>
        <begin position="7"/>
        <end position="29"/>
    </location>
</feature>
<keyword evidence="8 11" id="KW-1133">Transmembrane helix</keyword>
<evidence type="ECO:0000256" key="1">
    <source>
        <dbReference type="ARBA" id="ARBA00000085"/>
    </source>
</evidence>
<evidence type="ECO:0000256" key="5">
    <source>
        <dbReference type="ARBA" id="ARBA00022679"/>
    </source>
</evidence>
<comment type="catalytic activity">
    <reaction evidence="1">
        <text>ATP + protein L-histidine = ADP + protein N-phospho-L-histidine.</text>
        <dbReference type="EC" id="2.7.13.3"/>
    </reaction>
</comment>
<evidence type="ECO:0000256" key="6">
    <source>
        <dbReference type="ARBA" id="ARBA00022692"/>
    </source>
</evidence>
<dbReference type="Gene3D" id="3.30.565.10">
    <property type="entry name" value="Histidine kinase-like ATPase, C-terminal domain"/>
    <property type="match status" value="1"/>
</dbReference>
<dbReference type="Pfam" id="PF00512">
    <property type="entry name" value="HisKA"/>
    <property type="match status" value="1"/>
</dbReference>
<dbReference type="Gene3D" id="6.10.340.10">
    <property type="match status" value="1"/>
</dbReference>
<dbReference type="InterPro" id="IPR003661">
    <property type="entry name" value="HisK_dim/P_dom"/>
</dbReference>
<evidence type="ECO:0000313" key="14">
    <source>
        <dbReference type="EMBL" id="PRY56771.1"/>
    </source>
</evidence>
<evidence type="ECO:0000259" key="12">
    <source>
        <dbReference type="PROSITE" id="PS50109"/>
    </source>
</evidence>
<reference evidence="14 15" key="1">
    <citation type="submission" date="2018-03" db="EMBL/GenBank/DDBJ databases">
        <title>Genomic Encyclopedia of Type Strains, Phase III (KMG-III): the genomes of soil and plant-associated and newly described type strains.</title>
        <authorList>
            <person name="Whitman W."/>
        </authorList>
    </citation>
    <scope>NUCLEOTIDE SEQUENCE [LARGE SCALE GENOMIC DNA]</scope>
    <source>
        <strain evidence="14 15">CGMCC 4.7067</strain>
    </source>
</reference>
<organism evidence="14 15">
    <name type="scientific">Glycomyces artemisiae</name>
    <dbReference type="NCBI Taxonomy" id="1076443"/>
    <lineage>
        <taxon>Bacteria</taxon>
        <taxon>Bacillati</taxon>
        <taxon>Actinomycetota</taxon>
        <taxon>Actinomycetes</taxon>
        <taxon>Glycomycetales</taxon>
        <taxon>Glycomycetaceae</taxon>
        <taxon>Glycomyces</taxon>
    </lineage>
</organism>
<evidence type="ECO:0000256" key="8">
    <source>
        <dbReference type="ARBA" id="ARBA00022989"/>
    </source>
</evidence>
<evidence type="ECO:0000256" key="9">
    <source>
        <dbReference type="ARBA" id="ARBA00023012"/>
    </source>
</evidence>
<dbReference type="SMART" id="SM00388">
    <property type="entry name" value="HisKA"/>
    <property type="match status" value="1"/>
</dbReference>
<dbReference type="CDD" id="cd00082">
    <property type="entry name" value="HisKA"/>
    <property type="match status" value="1"/>
</dbReference>
<keyword evidence="15" id="KW-1185">Reference proteome</keyword>
<evidence type="ECO:0000256" key="3">
    <source>
        <dbReference type="ARBA" id="ARBA00012438"/>
    </source>
</evidence>
<dbReference type="PROSITE" id="PS50109">
    <property type="entry name" value="HIS_KIN"/>
    <property type="match status" value="1"/>
</dbReference>
<dbReference type="Proteomes" id="UP000238176">
    <property type="component" value="Unassembled WGS sequence"/>
</dbReference>
<dbReference type="AlphaFoldDB" id="A0A2T0UFP0"/>
<dbReference type="PANTHER" id="PTHR45436">
    <property type="entry name" value="SENSOR HISTIDINE KINASE YKOH"/>
    <property type="match status" value="1"/>
</dbReference>
<dbReference type="SMART" id="SM00387">
    <property type="entry name" value="HATPase_c"/>
    <property type="match status" value="1"/>
</dbReference>
<dbReference type="SUPFAM" id="SSF158472">
    <property type="entry name" value="HAMP domain-like"/>
    <property type="match status" value="1"/>
</dbReference>
<dbReference type="SUPFAM" id="SSF47384">
    <property type="entry name" value="Homodimeric domain of signal transducing histidine kinase"/>
    <property type="match status" value="1"/>
</dbReference>
<dbReference type="SMART" id="SM00304">
    <property type="entry name" value="HAMP"/>
    <property type="match status" value="1"/>
</dbReference>
<gene>
    <name evidence="14" type="ORF">B0I28_10882</name>
</gene>
<dbReference type="InterPro" id="IPR004358">
    <property type="entry name" value="Sig_transdc_His_kin-like_C"/>
</dbReference>
<comment type="caution">
    <text evidence="14">The sequence shown here is derived from an EMBL/GenBank/DDBJ whole genome shotgun (WGS) entry which is preliminary data.</text>
</comment>
<protein>
    <recommendedName>
        <fullName evidence="3">histidine kinase</fullName>
        <ecNumber evidence="3">2.7.13.3</ecNumber>
    </recommendedName>
</protein>
<feature type="domain" description="Histidine kinase" evidence="12">
    <location>
        <begin position="155"/>
        <end position="370"/>
    </location>
</feature>
<name>A0A2T0UFP0_9ACTN</name>